<evidence type="ECO:0000313" key="2">
    <source>
        <dbReference type="EMBL" id="CAI9970506.1"/>
    </source>
</evidence>
<protein>
    <recommendedName>
        <fullName evidence="5">Transmembrane protein</fullName>
    </recommendedName>
</protein>
<keyword evidence="4" id="KW-1185">Reference proteome</keyword>
<organism evidence="2">
    <name type="scientific">Hexamita inflata</name>
    <dbReference type="NCBI Taxonomy" id="28002"/>
    <lineage>
        <taxon>Eukaryota</taxon>
        <taxon>Metamonada</taxon>
        <taxon>Diplomonadida</taxon>
        <taxon>Hexamitidae</taxon>
        <taxon>Hexamitinae</taxon>
        <taxon>Hexamita</taxon>
    </lineage>
</organism>
<evidence type="ECO:0000313" key="3">
    <source>
        <dbReference type="EMBL" id="CAL6032326.1"/>
    </source>
</evidence>
<dbReference type="EMBL" id="CATOUU010001074">
    <property type="protein sequence ID" value="CAI9970506.1"/>
    <property type="molecule type" value="Genomic_DNA"/>
</dbReference>
<name>A0AA86RAR7_9EUKA</name>
<keyword evidence="1" id="KW-0472">Membrane</keyword>
<proteinExistence type="predicted"/>
<keyword evidence="1" id="KW-0812">Transmembrane</keyword>
<reference evidence="3 4" key="2">
    <citation type="submission" date="2024-07" db="EMBL/GenBank/DDBJ databases">
        <authorList>
            <person name="Akdeniz Z."/>
        </authorList>
    </citation>
    <scope>NUCLEOTIDE SEQUENCE [LARGE SCALE GENOMIC DNA]</scope>
</reference>
<keyword evidence="1" id="KW-1133">Transmembrane helix</keyword>
<comment type="caution">
    <text evidence="2">The sequence shown here is derived from an EMBL/GenBank/DDBJ whole genome shotgun (WGS) entry which is preliminary data.</text>
</comment>
<feature type="transmembrane region" description="Helical" evidence="1">
    <location>
        <begin position="547"/>
        <end position="569"/>
    </location>
</feature>
<accession>A0AA86RAR7</accession>
<dbReference type="EMBL" id="CAXDID020000122">
    <property type="protein sequence ID" value="CAL6032326.1"/>
    <property type="molecule type" value="Genomic_DNA"/>
</dbReference>
<evidence type="ECO:0000313" key="4">
    <source>
        <dbReference type="Proteomes" id="UP001642409"/>
    </source>
</evidence>
<evidence type="ECO:0008006" key="5">
    <source>
        <dbReference type="Google" id="ProtNLM"/>
    </source>
</evidence>
<gene>
    <name evidence="3" type="ORF">HINF_LOCUS34431</name>
    <name evidence="2" type="ORF">HINF_LOCUS58151</name>
</gene>
<sequence length="596" mass="66134">MILQIIALADLSISNKIEIVDCFTPATNIRFVALNGVRSFRIYLNPTGKADCRQLPRGINVTVFATALVDGTNNFIPNSVIVYDYNYDTSVGLSIPCVQCTDNTYFSSDQVIITFESAIHFTRTVMGAVQTERGLQGNCFSNIVGSVDANQIAISSVPSGNCPQLVSGVPTQLLAITAADLYVIYENGDIDRYEKLNVATQFSTVPSPASASAATKYLISMTGIGSKPLLQSVQFLQLQLYYVDSGVPIVAAMQTTQMQYASFAGAFIDIQMQVQSDSAYVDMIANTVTPSPVGPPFKNLAEFYNYQIFYLMQPDSVITQLVGFSNSIPSNYLLHSPFQTKSIAQPQREPLVTLTVPLTKYGFVTIRFQVPCIMALEKDCKAQLARILATQDSNFQLMFVAKFYKNNVMLKAGGFKITKIYDSCFVASNGFIGTEEFTLTIEKNEKSKNCQLIEGQKVDVNYNFTEFYFDTHTRRERILNFNQVEFKYNLSLPLSAEIIKDINTYVGTPGLVVFMAFSVNGKIVEQVNVANLYKNDLSKYTKNAQNMIIILGSIAIGIAFITFLIPVLGRKLKPKFAQRKQLKNKLQAATMDKFDL</sequence>
<reference evidence="2" key="1">
    <citation type="submission" date="2023-06" db="EMBL/GenBank/DDBJ databases">
        <authorList>
            <person name="Kurt Z."/>
        </authorList>
    </citation>
    <scope>NUCLEOTIDE SEQUENCE</scope>
</reference>
<dbReference type="AlphaFoldDB" id="A0AA86RAR7"/>
<evidence type="ECO:0000256" key="1">
    <source>
        <dbReference type="SAM" id="Phobius"/>
    </source>
</evidence>
<dbReference type="Proteomes" id="UP001642409">
    <property type="component" value="Unassembled WGS sequence"/>
</dbReference>